<dbReference type="Pfam" id="PF09995">
    <property type="entry name" value="MPAB_Lcp_cat"/>
    <property type="match status" value="1"/>
</dbReference>
<keyword evidence="4" id="KW-1185">Reference proteome</keyword>
<dbReference type="Proteomes" id="UP000011760">
    <property type="component" value="Chromosome"/>
</dbReference>
<dbReference type="InterPro" id="IPR018713">
    <property type="entry name" value="MPAB/Lcp_cat_dom"/>
</dbReference>
<proteinExistence type="predicted"/>
<gene>
    <name evidence="3" type="ORF">H924_11410</name>
</gene>
<dbReference type="PANTHER" id="PTHR36151:SF3">
    <property type="entry name" value="ER-BOUND OXYGENASE MPAB_MPAB'_RUBBER OXYGENASE CATALYTIC DOMAIN-CONTAINING PROTEIN"/>
    <property type="match status" value="1"/>
</dbReference>
<reference evidence="3 4" key="1">
    <citation type="submission" date="2013-02" db="EMBL/GenBank/DDBJ databases">
        <title>The complete genome sequence of Corynebacterium callunae DSM 20147.</title>
        <authorList>
            <person name="Ruckert C."/>
            <person name="Albersmeier A."/>
            <person name="Kalinowski J."/>
        </authorList>
    </citation>
    <scope>NUCLEOTIDE SEQUENCE [LARGE SCALE GENOMIC DNA]</scope>
    <source>
        <strain evidence="3 4">DSM 20147</strain>
    </source>
</reference>
<dbReference type="KEGG" id="ccn:H924_11410"/>
<feature type="region of interest" description="Disordered" evidence="1">
    <location>
        <begin position="1"/>
        <end position="22"/>
    </location>
</feature>
<dbReference type="GO" id="GO:0016491">
    <property type="term" value="F:oxidoreductase activity"/>
    <property type="evidence" value="ECO:0007669"/>
    <property type="project" value="InterPro"/>
</dbReference>
<dbReference type="OrthoDB" id="3456672at2"/>
<feature type="compositionally biased region" description="Basic and acidic residues" evidence="1">
    <location>
        <begin position="340"/>
        <end position="349"/>
    </location>
</feature>
<dbReference type="PANTHER" id="PTHR36151">
    <property type="entry name" value="BLR2777 PROTEIN"/>
    <property type="match status" value="1"/>
</dbReference>
<protein>
    <recommendedName>
        <fullName evidence="2">ER-bound oxygenase mpaB/mpaB'/Rubber oxygenase catalytic domain-containing protein</fullName>
    </recommendedName>
</protein>
<dbReference type="RefSeq" id="WP_015652136.1">
    <property type="nucleotide sequence ID" value="NC_020506.1"/>
</dbReference>
<evidence type="ECO:0000313" key="4">
    <source>
        <dbReference type="Proteomes" id="UP000011760"/>
    </source>
</evidence>
<feature type="compositionally biased region" description="Basic and acidic residues" evidence="1">
    <location>
        <begin position="11"/>
        <end position="22"/>
    </location>
</feature>
<name>M1UH68_9CORY</name>
<dbReference type="eggNOG" id="COG3662">
    <property type="taxonomic scope" value="Bacteria"/>
</dbReference>
<feature type="region of interest" description="Disordered" evidence="1">
    <location>
        <begin position="315"/>
        <end position="349"/>
    </location>
</feature>
<dbReference type="PATRIC" id="fig|1121353.3.peg.2331"/>
<dbReference type="EMBL" id="CP004354">
    <property type="protein sequence ID" value="AGG67710.1"/>
    <property type="molecule type" value="Genomic_DNA"/>
</dbReference>
<dbReference type="HOGENOM" id="CLU_059206_2_1_11"/>
<evidence type="ECO:0000313" key="3">
    <source>
        <dbReference type="EMBL" id="AGG67710.1"/>
    </source>
</evidence>
<organism evidence="3 4">
    <name type="scientific">Corynebacterium callunae DSM 20147</name>
    <dbReference type="NCBI Taxonomy" id="1121353"/>
    <lineage>
        <taxon>Bacteria</taxon>
        <taxon>Bacillati</taxon>
        <taxon>Actinomycetota</taxon>
        <taxon>Actinomycetes</taxon>
        <taxon>Mycobacteriales</taxon>
        <taxon>Corynebacteriaceae</taxon>
        <taxon>Corynebacterium</taxon>
    </lineage>
</organism>
<dbReference type="AlphaFoldDB" id="M1UH68"/>
<evidence type="ECO:0000256" key="1">
    <source>
        <dbReference type="SAM" id="MobiDB-lite"/>
    </source>
</evidence>
<feature type="domain" description="ER-bound oxygenase mpaB/mpaB'/Rubber oxygenase catalytic" evidence="2">
    <location>
        <begin position="36"/>
        <end position="270"/>
    </location>
</feature>
<sequence>MTTAANPDTNHNPDDGAHSQRDDLRRAELGPNSLLWQYGADARIHLLRGYTGILQNMHPAIGQSLLDHSKFFEEPFARLQRSTPQIIESIYVEEGNPLPQRIRDYHVDIQGTLRDGSRYHSLNPEIFWWAHATFVYRVIRTQDLFGTPFTAEQRDQLVREGVTWWEKYGMSNRPVIDNYADLIAYIEHMTATELERNDTVDFALRTARVEQQKCPDGIPKKVWDIIWKPAMRSLIWVTVGTLEDSQRDILQLDWSKKDIKRFERLCKVIRFIFPKLPLKSRYMSPGREFMAYHGMLGAEEQREAVQNWDKRVSTATLSKKNPKEDAAAHEPLASETMSIQERRAAGCPF</sequence>
<dbReference type="STRING" id="1121353.H924_11410"/>
<accession>M1UH68</accession>
<feature type="compositionally biased region" description="Polar residues" evidence="1">
    <location>
        <begin position="1"/>
        <end position="10"/>
    </location>
</feature>
<evidence type="ECO:0000259" key="2">
    <source>
        <dbReference type="Pfam" id="PF09995"/>
    </source>
</evidence>